<sequence length="146" mass="15583">MTEHLGEMQAQALAMMALAAMPVAVDAEVIALEGGEDPAFGTVRWRTLFCADKTQTQGMVLGVAEFGPSGTLLPHRHGAAEIYFGLTGAGTVTIDGTAHRLTPGVALYIPGEAQHDTVAGPDGLRFLYVFPRDRFSEIDYRFTAEG</sequence>
<keyword evidence="4" id="KW-1185">Reference proteome</keyword>
<evidence type="ECO:0000256" key="1">
    <source>
        <dbReference type="ARBA" id="ARBA00022723"/>
    </source>
</evidence>
<dbReference type="InterPro" id="IPR014710">
    <property type="entry name" value="RmlC-like_jellyroll"/>
</dbReference>
<name>A0ABW4EHD1_9RHOB</name>
<feature type="domain" description="Cupin type-2" evidence="2">
    <location>
        <begin position="63"/>
        <end position="129"/>
    </location>
</feature>
<organism evidence="3 4">
    <name type="scientific">Lacimonas salitolerans</name>
    <dbReference type="NCBI Taxonomy" id="1323750"/>
    <lineage>
        <taxon>Bacteria</taxon>
        <taxon>Pseudomonadati</taxon>
        <taxon>Pseudomonadota</taxon>
        <taxon>Alphaproteobacteria</taxon>
        <taxon>Rhodobacterales</taxon>
        <taxon>Paracoccaceae</taxon>
        <taxon>Lacimonas</taxon>
    </lineage>
</organism>
<dbReference type="InterPro" id="IPR011051">
    <property type="entry name" value="RmlC_Cupin_sf"/>
</dbReference>
<dbReference type="InterPro" id="IPR051610">
    <property type="entry name" value="GPI/OXD"/>
</dbReference>
<dbReference type="PANTHER" id="PTHR35848:SF6">
    <property type="entry name" value="CUPIN TYPE-2 DOMAIN-CONTAINING PROTEIN"/>
    <property type="match status" value="1"/>
</dbReference>
<gene>
    <name evidence="3" type="ORF">ACFTOW_15625</name>
</gene>
<comment type="caution">
    <text evidence="3">The sequence shown here is derived from an EMBL/GenBank/DDBJ whole genome shotgun (WGS) entry which is preliminary data.</text>
</comment>
<dbReference type="RefSeq" id="WP_379917359.1">
    <property type="nucleotide sequence ID" value="NZ_JBHUDD010000145.1"/>
</dbReference>
<dbReference type="InterPro" id="IPR013096">
    <property type="entry name" value="Cupin_2"/>
</dbReference>
<protein>
    <submittedName>
        <fullName evidence="3">Cupin domain-containing protein</fullName>
    </submittedName>
</protein>
<proteinExistence type="predicted"/>
<dbReference type="Proteomes" id="UP001597186">
    <property type="component" value="Unassembled WGS sequence"/>
</dbReference>
<evidence type="ECO:0000259" key="2">
    <source>
        <dbReference type="Pfam" id="PF07883"/>
    </source>
</evidence>
<keyword evidence="1" id="KW-0479">Metal-binding</keyword>
<evidence type="ECO:0000313" key="3">
    <source>
        <dbReference type="EMBL" id="MFD1510813.1"/>
    </source>
</evidence>
<dbReference type="Pfam" id="PF07883">
    <property type="entry name" value="Cupin_2"/>
    <property type="match status" value="1"/>
</dbReference>
<dbReference type="EMBL" id="JBHUDD010000145">
    <property type="protein sequence ID" value="MFD1510813.1"/>
    <property type="molecule type" value="Genomic_DNA"/>
</dbReference>
<evidence type="ECO:0000313" key="4">
    <source>
        <dbReference type="Proteomes" id="UP001597186"/>
    </source>
</evidence>
<dbReference type="Gene3D" id="2.60.120.10">
    <property type="entry name" value="Jelly Rolls"/>
    <property type="match status" value="1"/>
</dbReference>
<accession>A0ABW4EHD1</accession>
<dbReference type="SUPFAM" id="SSF51182">
    <property type="entry name" value="RmlC-like cupins"/>
    <property type="match status" value="1"/>
</dbReference>
<dbReference type="PANTHER" id="PTHR35848">
    <property type="entry name" value="OXALATE-BINDING PROTEIN"/>
    <property type="match status" value="1"/>
</dbReference>
<reference evidence="4" key="1">
    <citation type="journal article" date="2019" name="Int. J. Syst. Evol. Microbiol.">
        <title>The Global Catalogue of Microorganisms (GCM) 10K type strain sequencing project: providing services to taxonomists for standard genome sequencing and annotation.</title>
        <authorList>
            <consortium name="The Broad Institute Genomics Platform"/>
            <consortium name="The Broad Institute Genome Sequencing Center for Infectious Disease"/>
            <person name="Wu L."/>
            <person name="Ma J."/>
        </authorList>
    </citation>
    <scope>NUCLEOTIDE SEQUENCE [LARGE SCALE GENOMIC DNA]</scope>
    <source>
        <strain evidence="4">CGMCC 1.12477</strain>
    </source>
</reference>